<evidence type="ECO:0000313" key="13">
    <source>
        <dbReference type="EMBL" id="AGK60261.1"/>
    </source>
</evidence>
<comment type="catalytic activity">
    <reaction evidence="10 11">
        <text>dTMP + ATP = dTDP + ADP</text>
        <dbReference type="Rhea" id="RHEA:13517"/>
        <dbReference type="ChEBI" id="CHEBI:30616"/>
        <dbReference type="ChEBI" id="CHEBI:58369"/>
        <dbReference type="ChEBI" id="CHEBI:63528"/>
        <dbReference type="ChEBI" id="CHEBI:456216"/>
        <dbReference type="EC" id="2.7.4.9"/>
    </reaction>
</comment>
<dbReference type="OrthoDB" id="43083at2157"/>
<dbReference type="InterPro" id="IPR018094">
    <property type="entry name" value="Thymidylate_kinase"/>
</dbReference>
<dbReference type="STRING" id="387631.Asulf_00227"/>
<evidence type="ECO:0000256" key="10">
    <source>
        <dbReference type="ARBA" id="ARBA00048743"/>
    </source>
</evidence>
<evidence type="ECO:0000256" key="6">
    <source>
        <dbReference type="ARBA" id="ARBA00022741"/>
    </source>
</evidence>
<accession>N0BIG8</accession>
<dbReference type="NCBIfam" id="TIGR00041">
    <property type="entry name" value="DTMP_kinase"/>
    <property type="match status" value="1"/>
</dbReference>
<comment type="similarity">
    <text evidence="1 11">Belongs to the thymidylate kinase family.</text>
</comment>
<dbReference type="EMBL" id="CP005290">
    <property type="protein sequence ID" value="AGK60261.1"/>
    <property type="molecule type" value="Genomic_DNA"/>
</dbReference>
<evidence type="ECO:0000256" key="5">
    <source>
        <dbReference type="ARBA" id="ARBA00022727"/>
    </source>
</evidence>
<dbReference type="EC" id="2.7.4.9" evidence="2 11"/>
<dbReference type="GO" id="GO:0006227">
    <property type="term" value="P:dUDP biosynthetic process"/>
    <property type="evidence" value="ECO:0007669"/>
    <property type="project" value="TreeGrafter"/>
</dbReference>
<dbReference type="CDD" id="cd01672">
    <property type="entry name" value="TMPK"/>
    <property type="match status" value="1"/>
</dbReference>
<protein>
    <recommendedName>
        <fullName evidence="3 11">Probable thymidylate kinase</fullName>
        <ecNumber evidence="2 11">2.7.4.9</ecNumber>
    </recommendedName>
    <alternativeName>
        <fullName evidence="9 11">dTMP kinase</fullName>
    </alternativeName>
</protein>
<dbReference type="Pfam" id="PF02223">
    <property type="entry name" value="Thymidylate_kin"/>
    <property type="match status" value="1"/>
</dbReference>
<keyword evidence="4 11" id="KW-0808">Transferase</keyword>
<dbReference type="AlphaFoldDB" id="N0BIG8"/>
<dbReference type="HAMAP" id="MF_00165">
    <property type="entry name" value="Thymidylate_kinase"/>
    <property type="match status" value="1"/>
</dbReference>
<evidence type="ECO:0000256" key="9">
    <source>
        <dbReference type="ARBA" id="ARBA00029962"/>
    </source>
</evidence>
<dbReference type="GeneID" id="15391873"/>
<keyword evidence="6 11" id="KW-0547">Nucleotide-binding</keyword>
<evidence type="ECO:0000256" key="7">
    <source>
        <dbReference type="ARBA" id="ARBA00022777"/>
    </source>
</evidence>
<evidence type="ECO:0000313" key="14">
    <source>
        <dbReference type="Proteomes" id="UP000013307"/>
    </source>
</evidence>
<dbReference type="RefSeq" id="WP_015589860.1">
    <property type="nucleotide sequence ID" value="NC_021169.1"/>
</dbReference>
<dbReference type="Gene3D" id="3.40.50.300">
    <property type="entry name" value="P-loop containing nucleotide triphosphate hydrolases"/>
    <property type="match status" value="1"/>
</dbReference>
<evidence type="ECO:0000256" key="2">
    <source>
        <dbReference type="ARBA" id="ARBA00012980"/>
    </source>
</evidence>
<dbReference type="PANTHER" id="PTHR10344:SF4">
    <property type="entry name" value="UMP-CMP KINASE 2, MITOCHONDRIAL"/>
    <property type="match status" value="1"/>
</dbReference>
<evidence type="ECO:0000259" key="12">
    <source>
        <dbReference type="Pfam" id="PF02223"/>
    </source>
</evidence>
<dbReference type="KEGG" id="ast:Asulf_00227"/>
<dbReference type="GO" id="GO:0004798">
    <property type="term" value="F:dTMP kinase activity"/>
    <property type="evidence" value="ECO:0007669"/>
    <property type="project" value="UniProtKB-UniRule"/>
</dbReference>
<dbReference type="Proteomes" id="UP000013307">
    <property type="component" value="Chromosome"/>
</dbReference>
<keyword evidence="7 11" id="KW-0418">Kinase</keyword>
<evidence type="ECO:0000256" key="8">
    <source>
        <dbReference type="ARBA" id="ARBA00022840"/>
    </source>
</evidence>
<feature type="domain" description="Thymidylate kinase-like" evidence="12">
    <location>
        <begin position="5"/>
        <end position="182"/>
    </location>
</feature>
<keyword evidence="5 11" id="KW-0545">Nucleotide biosynthesis</keyword>
<dbReference type="PROSITE" id="PS01331">
    <property type="entry name" value="THYMIDYLATE_KINASE"/>
    <property type="match status" value="1"/>
</dbReference>
<dbReference type="GO" id="GO:0005737">
    <property type="term" value="C:cytoplasm"/>
    <property type="evidence" value="ECO:0007669"/>
    <property type="project" value="TreeGrafter"/>
</dbReference>
<dbReference type="eggNOG" id="arCOG01891">
    <property type="taxonomic scope" value="Archaea"/>
</dbReference>
<evidence type="ECO:0000256" key="11">
    <source>
        <dbReference type="HAMAP-Rule" id="MF_00165"/>
    </source>
</evidence>
<dbReference type="InterPro" id="IPR018095">
    <property type="entry name" value="Thymidylate_kin_CS"/>
</dbReference>
<keyword evidence="8 11" id="KW-0067">ATP-binding</keyword>
<feature type="binding site" evidence="11">
    <location>
        <begin position="7"/>
        <end position="14"/>
    </location>
    <ligand>
        <name>ATP</name>
        <dbReference type="ChEBI" id="CHEBI:30616"/>
    </ligand>
</feature>
<organism evidence="13 14">
    <name type="scientific">Archaeoglobus sulfaticallidus PM70-1</name>
    <dbReference type="NCBI Taxonomy" id="387631"/>
    <lineage>
        <taxon>Archaea</taxon>
        <taxon>Methanobacteriati</taxon>
        <taxon>Methanobacteriota</taxon>
        <taxon>Archaeoglobi</taxon>
        <taxon>Archaeoglobales</taxon>
        <taxon>Archaeoglobaceae</taxon>
        <taxon>Archaeoglobus</taxon>
    </lineage>
</organism>
<dbReference type="InterPro" id="IPR039430">
    <property type="entry name" value="Thymidylate_kin-like_dom"/>
</dbReference>
<sequence>MLIAIEGIDGSGKTSLARFLVEKLKELGYDAILLKEPTDSKWGKKIKESYKSRLSPEEELRLFLLDREYDVKNNIIPALESGKIVIMDRYYFSTIAYQGALGFDPDELKRMNEEIAPKPDLLIILDLNPEKALERIKNRDEPNEFERKEYLSRVREIFLSIEDEDVDILVVDANRDQDEIRSLVLDRVLVDLSKGKSKKKEEVS</sequence>
<evidence type="ECO:0000256" key="4">
    <source>
        <dbReference type="ARBA" id="ARBA00022679"/>
    </source>
</evidence>
<dbReference type="GO" id="GO:0006235">
    <property type="term" value="P:dTTP biosynthetic process"/>
    <property type="evidence" value="ECO:0007669"/>
    <property type="project" value="UniProtKB-UniRule"/>
</dbReference>
<dbReference type="InterPro" id="IPR027417">
    <property type="entry name" value="P-loop_NTPase"/>
</dbReference>
<dbReference type="HOGENOM" id="CLU_049131_1_3_2"/>
<dbReference type="PANTHER" id="PTHR10344">
    <property type="entry name" value="THYMIDYLATE KINASE"/>
    <property type="match status" value="1"/>
</dbReference>
<keyword evidence="14" id="KW-1185">Reference proteome</keyword>
<reference evidence="13 14" key="1">
    <citation type="journal article" date="2013" name="Genome Announc.">
        <title>Complete Genome Sequence of the Thermophilic and Facultatively Chemolithoautotrophic Sulfate Reducer Archaeoglobus sulfaticallidus Strain PM70-1T.</title>
        <authorList>
            <person name="Stokke R."/>
            <person name="Hocking W.P."/>
            <person name="Steinsbu B.O."/>
            <person name="Steen I.H."/>
        </authorList>
    </citation>
    <scope>NUCLEOTIDE SEQUENCE [LARGE SCALE GENOMIC DNA]</scope>
    <source>
        <strain evidence="13">PM70-1</strain>
    </source>
</reference>
<evidence type="ECO:0000256" key="3">
    <source>
        <dbReference type="ARBA" id="ARBA00013355"/>
    </source>
</evidence>
<evidence type="ECO:0000256" key="1">
    <source>
        <dbReference type="ARBA" id="ARBA00009776"/>
    </source>
</evidence>
<gene>
    <name evidence="11" type="primary">tmk</name>
    <name evidence="13" type="ORF">Asulf_00227</name>
</gene>
<proteinExistence type="inferred from homology"/>
<dbReference type="SUPFAM" id="SSF52540">
    <property type="entry name" value="P-loop containing nucleoside triphosphate hydrolases"/>
    <property type="match status" value="1"/>
</dbReference>
<dbReference type="GO" id="GO:0006233">
    <property type="term" value="P:dTDP biosynthetic process"/>
    <property type="evidence" value="ECO:0007669"/>
    <property type="project" value="InterPro"/>
</dbReference>
<name>N0BIG8_9EURY</name>
<dbReference type="GO" id="GO:0005524">
    <property type="term" value="F:ATP binding"/>
    <property type="evidence" value="ECO:0007669"/>
    <property type="project" value="UniProtKB-UniRule"/>
</dbReference>